<dbReference type="PANTHER" id="PTHR31361:SF1">
    <property type="entry name" value="BETA-GLUCAN SYNTHESIS-ASSOCIATED PROTEIN KRE6-RELATED"/>
    <property type="match status" value="1"/>
</dbReference>
<accession>A0A1E4SI94</accession>
<dbReference type="FunFam" id="2.60.120.200:FF:000140">
    <property type="entry name" value="Beta-glucan synthesis-associated protein"/>
    <property type="match status" value="1"/>
</dbReference>
<feature type="transmembrane region" description="Helical" evidence="9">
    <location>
        <begin position="70"/>
        <end position="94"/>
    </location>
</feature>
<dbReference type="STRING" id="984487.A0A1E4SI94"/>
<dbReference type="SUPFAM" id="SSF49899">
    <property type="entry name" value="Concanavalin A-like lectins/glucanases"/>
    <property type="match status" value="1"/>
</dbReference>
<keyword evidence="7" id="KW-0325">Glycoprotein</keyword>
<evidence type="ECO:0000256" key="7">
    <source>
        <dbReference type="ARBA" id="ARBA00023180"/>
    </source>
</evidence>
<evidence type="ECO:0000256" key="3">
    <source>
        <dbReference type="ARBA" id="ARBA00022692"/>
    </source>
</evidence>
<keyword evidence="5 9" id="KW-1133">Transmembrane helix</keyword>
<organism evidence="11 12">
    <name type="scientific">Suhomyces tanzawaensis NRRL Y-17324</name>
    <dbReference type="NCBI Taxonomy" id="984487"/>
    <lineage>
        <taxon>Eukaryota</taxon>
        <taxon>Fungi</taxon>
        <taxon>Dikarya</taxon>
        <taxon>Ascomycota</taxon>
        <taxon>Saccharomycotina</taxon>
        <taxon>Pichiomycetes</taxon>
        <taxon>Debaryomycetaceae</taxon>
        <taxon>Suhomyces</taxon>
    </lineage>
</organism>
<protein>
    <submittedName>
        <fullName evidence="11">Glycoside hydrolase family 16 protein</fullName>
    </submittedName>
</protein>
<evidence type="ECO:0000256" key="2">
    <source>
        <dbReference type="ARBA" id="ARBA00010962"/>
    </source>
</evidence>
<dbReference type="EMBL" id="KV453912">
    <property type="protein sequence ID" value="ODV79226.1"/>
    <property type="molecule type" value="Genomic_DNA"/>
</dbReference>
<evidence type="ECO:0000256" key="8">
    <source>
        <dbReference type="ARBA" id="ARBA00023316"/>
    </source>
</evidence>
<keyword evidence="3 9" id="KW-0812">Transmembrane</keyword>
<evidence type="ECO:0000256" key="1">
    <source>
        <dbReference type="ARBA" id="ARBA00004606"/>
    </source>
</evidence>
<keyword evidence="11" id="KW-0378">Hydrolase</keyword>
<dbReference type="PROSITE" id="PS51762">
    <property type="entry name" value="GH16_2"/>
    <property type="match status" value="1"/>
</dbReference>
<keyword evidence="4" id="KW-0735">Signal-anchor</keyword>
<evidence type="ECO:0000256" key="5">
    <source>
        <dbReference type="ARBA" id="ARBA00022989"/>
    </source>
</evidence>
<keyword evidence="8" id="KW-0961">Cell wall biogenesis/degradation</keyword>
<dbReference type="GO" id="GO:0015926">
    <property type="term" value="F:glucosidase activity"/>
    <property type="evidence" value="ECO:0007669"/>
    <property type="project" value="TreeGrafter"/>
</dbReference>
<sequence length="528" mass="59628">MPEPSDYGLRPNSLPHADFSPFGGYPASSFPLYIEDKEPDDYLHNPDPVLDEEYDKNRFLYDLKTMDSRAMAGLISFVVLFVAAMALFVLFPVLTFSGILNTHEPESYEVLTHYHYPLLSAIRTSLVDPDTPAEARVRDSQRGEPWELVFSDEFNAEGRTFYEGDDQFFTAPDLHYDATKDLEWYDPDAVTTAGGTLNLRMDAFKNHNLFYRSGMVQSWNKFCFTEGIIEISARLPHYGNISGLWPGLWTMGNLGRPGYLASTEGVWPYTYDLCDAGITPNQSDPDGISYLPGQRLNSCTCKGEAHPNPGVGRGAPEVDALEGEVSNGNGRVSQSLQVAPYDIWYMPDYDFIQIHNNSVTTMNTYTGGPFQQAVSATTTLNTTWYERGNYTHNFQRYGFEYLNDDESGYLTWFVGLDPTMTIRSTALHPNGNVGWRKLPKEPMSIIMNLGISNNWAYIDWPALIFPATMRVDYVRVYQPPGQTKVGCDPDDYPTYNYIQEHLNIYQNVNLTTFSAGGYKFPKNKLTGC</sequence>
<dbReference type="RefSeq" id="XP_020064348.1">
    <property type="nucleotide sequence ID" value="XM_020210009.1"/>
</dbReference>
<reference evidence="12" key="1">
    <citation type="submission" date="2016-05" db="EMBL/GenBank/DDBJ databases">
        <title>Comparative genomics of biotechnologically important yeasts.</title>
        <authorList>
            <consortium name="DOE Joint Genome Institute"/>
            <person name="Riley R."/>
            <person name="Haridas S."/>
            <person name="Wolfe K.H."/>
            <person name="Lopes M.R."/>
            <person name="Hittinger C.T."/>
            <person name="Goker M."/>
            <person name="Salamov A."/>
            <person name="Wisecaver J."/>
            <person name="Long T.M."/>
            <person name="Aerts A.L."/>
            <person name="Barry K."/>
            <person name="Choi C."/>
            <person name="Clum A."/>
            <person name="Coughlan A.Y."/>
            <person name="Deshpande S."/>
            <person name="Douglass A.P."/>
            <person name="Hanson S.J."/>
            <person name="Klenk H.-P."/>
            <person name="Labutti K."/>
            <person name="Lapidus A."/>
            <person name="Lindquist E."/>
            <person name="Lipzen A."/>
            <person name="Meier-Kolthoff J.P."/>
            <person name="Ohm R.A."/>
            <person name="Otillar R.P."/>
            <person name="Pangilinan J."/>
            <person name="Peng Y."/>
            <person name="Rokas A."/>
            <person name="Rosa C.A."/>
            <person name="Scheuner C."/>
            <person name="Sibirny A.A."/>
            <person name="Slot J.C."/>
            <person name="Stielow J.B."/>
            <person name="Sun H."/>
            <person name="Kurtzman C.P."/>
            <person name="Blackwell M."/>
            <person name="Grigoriev I.V."/>
            <person name="Jeffries T.W."/>
        </authorList>
    </citation>
    <scope>NUCLEOTIDE SEQUENCE [LARGE SCALE GENOMIC DNA]</scope>
    <source>
        <strain evidence="12">NRRL Y-17324</strain>
    </source>
</reference>
<dbReference type="GO" id="GO:0005886">
    <property type="term" value="C:plasma membrane"/>
    <property type="evidence" value="ECO:0007669"/>
    <property type="project" value="TreeGrafter"/>
</dbReference>
<feature type="domain" description="GH16" evidence="10">
    <location>
        <begin position="139"/>
        <end position="482"/>
    </location>
</feature>
<dbReference type="CDD" id="cd02180">
    <property type="entry name" value="GH16_fungal_KRE6_glucanase"/>
    <property type="match status" value="1"/>
</dbReference>
<dbReference type="GO" id="GO:0031505">
    <property type="term" value="P:fungal-type cell wall organization"/>
    <property type="evidence" value="ECO:0007669"/>
    <property type="project" value="UniProtKB-ARBA"/>
</dbReference>
<dbReference type="Proteomes" id="UP000094285">
    <property type="component" value="Unassembled WGS sequence"/>
</dbReference>
<dbReference type="GeneID" id="30984145"/>
<evidence type="ECO:0000256" key="9">
    <source>
        <dbReference type="SAM" id="Phobius"/>
    </source>
</evidence>
<dbReference type="InterPro" id="IPR013320">
    <property type="entry name" value="ConA-like_dom_sf"/>
</dbReference>
<evidence type="ECO:0000313" key="12">
    <source>
        <dbReference type="Proteomes" id="UP000094285"/>
    </source>
</evidence>
<dbReference type="PANTHER" id="PTHR31361">
    <property type="entry name" value="BETA-GLUCAN SYNTHESIS-ASSOCIATED PROTEIN KRE6-RELATED"/>
    <property type="match status" value="1"/>
</dbReference>
<name>A0A1E4SI94_9ASCO</name>
<dbReference type="InterPro" id="IPR005629">
    <property type="entry name" value="Skn1/Kre6/Sbg1"/>
</dbReference>
<dbReference type="InterPro" id="IPR000757">
    <property type="entry name" value="Beta-glucanase-like"/>
</dbReference>
<keyword evidence="6 9" id="KW-0472">Membrane</keyword>
<gene>
    <name evidence="11" type="ORF">CANTADRAFT_51918</name>
</gene>
<evidence type="ECO:0000259" key="10">
    <source>
        <dbReference type="PROSITE" id="PS51762"/>
    </source>
</evidence>
<evidence type="ECO:0000256" key="4">
    <source>
        <dbReference type="ARBA" id="ARBA00022968"/>
    </source>
</evidence>
<proteinExistence type="inferred from homology"/>
<keyword evidence="12" id="KW-1185">Reference proteome</keyword>
<evidence type="ECO:0000256" key="6">
    <source>
        <dbReference type="ARBA" id="ARBA00023136"/>
    </source>
</evidence>
<dbReference type="OrthoDB" id="412647at2759"/>
<evidence type="ECO:0000313" key="11">
    <source>
        <dbReference type="EMBL" id="ODV79226.1"/>
    </source>
</evidence>
<dbReference type="Pfam" id="PF03935">
    <property type="entry name" value="SKN1_KRE6_Sbg1"/>
    <property type="match status" value="1"/>
</dbReference>
<comment type="subcellular location">
    <subcellularLocation>
        <location evidence="1">Membrane</location>
        <topology evidence="1">Single-pass type II membrane protein</topology>
    </subcellularLocation>
</comment>
<comment type="similarity">
    <text evidence="2">Belongs to the SKN1/KRE6 family.</text>
</comment>
<dbReference type="Gene3D" id="2.60.120.200">
    <property type="match status" value="1"/>
</dbReference>
<dbReference type="AlphaFoldDB" id="A0A1E4SI94"/>
<dbReference type="GO" id="GO:0005789">
    <property type="term" value="C:endoplasmic reticulum membrane"/>
    <property type="evidence" value="ECO:0007669"/>
    <property type="project" value="TreeGrafter"/>
</dbReference>
<dbReference type="GO" id="GO:0006078">
    <property type="term" value="P:(1-&gt;6)-beta-D-glucan biosynthetic process"/>
    <property type="evidence" value="ECO:0007669"/>
    <property type="project" value="TreeGrafter"/>
</dbReference>